<sequence length="197" mass="23438">MKFGFDIDDTLIDLRQHAFHLYNKKLNKKVGLDVFHSLKTIEIHEAFGMTSEEGSHMWNSLLDEIYYTSCSPFPYAVETLQELERQGHEIYYITARPKEHGEQTKKWLIEKGFPVHEDRFFYGMKDEEKIHFIQEIKLNYFFDDKPAVLETLIGKPINVYAKNTSYNQHLNIPRITSWTELGNIIKKEMRGFNWKIK</sequence>
<evidence type="ECO:0000256" key="4">
    <source>
        <dbReference type="PIRSR" id="PIRSR610708-1"/>
    </source>
</evidence>
<evidence type="ECO:0000256" key="3">
    <source>
        <dbReference type="PIRNR" id="PIRNR021362"/>
    </source>
</evidence>
<organism evidence="5 6">
    <name type="scientific">Bacillus thuringiensis</name>
    <dbReference type="NCBI Taxonomy" id="1428"/>
    <lineage>
        <taxon>Bacteria</taxon>
        <taxon>Bacillati</taxon>
        <taxon>Bacillota</taxon>
        <taxon>Bacilli</taxon>
        <taxon>Bacillales</taxon>
        <taxon>Bacillaceae</taxon>
        <taxon>Bacillus</taxon>
        <taxon>Bacillus cereus group</taxon>
    </lineage>
</organism>
<dbReference type="InterPro" id="IPR009206">
    <property type="entry name" value="Nucleotidase_putative"/>
</dbReference>
<evidence type="ECO:0000313" key="6">
    <source>
        <dbReference type="Proteomes" id="UP000269847"/>
    </source>
</evidence>
<protein>
    <recommendedName>
        <fullName evidence="3">Nucleotidase</fullName>
        <ecNumber evidence="3">3.1.3.-</ecNumber>
    </recommendedName>
</protein>
<comment type="similarity">
    <text evidence="1 3">Belongs to the 5'(3')-deoxyribonucleotidase family.</text>
</comment>
<dbReference type="SUPFAM" id="SSF56784">
    <property type="entry name" value="HAD-like"/>
    <property type="match status" value="1"/>
</dbReference>
<dbReference type="GO" id="GO:0008253">
    <property type="term" value="F:5'-nucleotidase activity"/>
    <property type="evidence" value="ECO:0007669"/>
    <property type="project" value="InterPro"/>
</dbReference>
<dbReference type="PANTHER" id="PTHR35134:SF2">
    <property type="entry name" value="NUCLEOTIDASE YQFW-RELATED"/>
    <property type="match status" value="1"/>
</dbReference>
<dbReference type="PIRSF" id="PIRSF021362">
    <property type="entry name" value="UCP021362_HAD"/>
    <property type="match status" value="1"/>
</dbReference>
<gene>
    <name evidence="5" type="ORF">D7J84_22255</name>
</gene>
<evidence type="ECO:0000313" key="5">
    <source>
        <dbReference type="EMBL" id="AYF83727.1"/>
    </source>
</evidence>
<evidence type="ECO:0000256" key="1">
    <source>
        <dbReference type="ARBA" id="ARBA00009589"/>
    </source>
</evidence>
<dbReference type="InterPro" id="IPR010708">
    <property type="entry name" value="5'(3')-deoxyribonucleotidase"/>
</dbReference>
<dbReference type="EC" id="3.1.3.-" evidence="3"/>
<feature type="active site" description="Proton donor" evidence="4">
    <location>
        <position position="8"/>
    </location>
</feature>
<dbReference type="InterPro" id="IPR036412">
    <property type="entry name" value="HAD-like_sf"/>
</dbReference>
<feature type="active site" description="Nucleophile" evidence="4">
    <location>
        <position position="6"/>
    </location>
</feature>
<reference evidence="5 6" key="1">
    <citation type="submission" date="2018-09" db="EMBL/GenBank/DDBJ databases">
        <title>Complete genome of Bacillus thuringiensis strain QZL38.</title>
        <authorList>
            <person name="Song F."/>
        </authorList>
    </citation>
    <scope>NUCLEOTIDE SEQUENCE [LARGE SCALE GENOMIC DNA]</scope>
    <source>
        <strain evidence="5 6">QZL38</strain>
    </source>
</reference>
<dbReference type="PANTHER" id="PTHR35134">
    <property type="entry name" value="NUCLEOTIDASE YQFW-RELATED"/>
    <property type="match status" value="1"/>
</dbReference>
<dbReference type="EMBL" id="CP032608">
    <property type="protein sequence ID" value="AYF83727.1"/>
    <property type="molecule type" value="Genomic_DNA"/>
</dbReference>
<name>A0A9W3VE55_BACTU</name>
<dbReference type="Pfam" id="PF06941">
    <property type="entry name" value="NT5C"/>
    <property type="match status" value="1"/>
</dbReference>
<dbReference type="InterPro" id="IPR023214">
    <property type="entry name" value="HAD_sf"/>
</dbReference>
<dbReference type="RefSeq" id="WP_000668228.1">
    <property type="nucleotide sequence ID" value="NZ_CP014282.1"/>
</dbReference>
<dbReference type="InterPro" id="IPR052419">
    <property type="entry name" value="5_3-deoxyribonucleotidase-like"/>
</dbReference>
<dbReference type="GO" id="GO:0009264">
    <property type="term" value="P:deoxyribonucleotide catabolic process"/>
    <property type="evidence" value="ECO:0007669"/>
    <property type="project" value="InterPro"/>
</dbReference>
<keyword evidence="2 3" id="KW-0378">Hydrolase</keyword>
<dbReference type="Proteomes" id="UP000269847">
    <property type="component" value="Chromosome"/>
</dbReference>
<dbReference type="AlphaFoldDB" id="A0A9W3VE55"/>
<accession>A0A9W3VE55</accession>
<proteinExistence type="inferred from homology"/>
<evidence type="ECO:0000256" key="2">
    <source>
        <dbReference type="ARBA" id="ARBA00022801"/>
    </source>
</evidence>
<dbReference type="Gene3D" id="3.40.50.1000">
    <property type="entry name" value="HAD superfamily/HAD-like"/>
    <property type="match status" value="1"/>
</dbReference>